<gene>
    <name evidence="2" type="ORF">CC77DRAFT_1025830</name>
</gene>
<evidence type="ECO:0000256" key="1">
    <source>
        <dbReference type="SAM" id="SignalP"/>
    </source>
</evidence>
<feature type="signal peptide" evidence="1">
    <location>
        <begin position="1"/>
        <end position="18"/>
    </location>
</feature>
<dbReference type="RefSeq" id="XP_018379851.1">
    <property type="nucleotide sequence ID" value="XM_018526146.1"/>
</dbReference>
<evidence type="ECO:0000313" key="2">
    <source>
        <dbReference type="EMBL" id="OAG14430.1"/>
    </source>
</evidence>
<reference evidence="2 3" key="1">
    <citation type="submission" date="2016-05" db="EMBL/GenBank/DDBJ databases">
        <title>Comparative analysis of secretome profiles of manganese(II)-oxidizing ascomycete fungi.</title>
        <authorList>
            <consortium name="DOE Joint Genome Institute"/>
            <person name="Zeiner C.A."/>
            <person name="Purvine S.O."/>
            <person name="Zink E.M."/>
            <person name="Wu S."/>
            <person name="Pasa-Tolic L."/>
            <person name="Chaput D.L."/>
            <person name="Haridas S."/>
            <person name="Grigoriev I.V."/>
            <person name="Santelli C.M."/>
            <person name="Hansel C.M."/>
        </authorList>
    </citation>
    <scope>NUCLEOTIDE SEQUENCE [LARGE SCALE GENOMIC DNA]</scope>
    <source>
        <strain evidence="2 3">SRC1lrK2f</strain>
    </source>
</reference>
<accession>A0A177D5J1</accession>
<name>A0A177D5J1_ALTAL</name>
<keyword evidence="3" id="KW-1185">Reference proteome</keyword>
<dbReference type="GeneID" id="29111740"/>
<proteinExistence type="predicted"/>
<dbReference type="AlphaFoldDB" id="A0A177D5J1"/>
<dbReference type="Proteomes" id="UP000077248">
    <property type="component" value="Unassembled WGS sequence"/>
</dbReference>
<evidence type="ECO:0000313" key="3">
    <source>
        <dbReference type="Proteomes" id="UP000077248"/>
    </source>
</evidence>
<organism evidence="2 3">
    <name type="scientific">Alternaria alternata</name>
    <name type="common">Alternaria rot fungus</name>
    <name type="synonym">Torula alternata</name>
    <dbReference type="NCBI Taxonomy" id="5599"/>
    <lineage>
        <taxon>Eukaryota</taxon>
        <taxon>Fungi</taxon>
        <taxon>Dikarya</taxon>
        <taxon>Ascomycota</taxon>
        <taxon>Pezizomycotina</taxon>
        <taxon>Dothideomycetes</taxon>
        <taxon>Pleosporomycetidae</taxon>
        <taxon>Pleosporales</taxon>
        <taxon>Pleosporineae</taxon>
        <taxon>Pleosporaceae</taxon>
        <taxon>Alternaria</taxon>
        <taxon>Alternaria sect. Alternaria</taxon>
        <taxon>Alternaria alternata complex</taxon>
    </lineage>
</organism>
<keyword evidence="1" id="KW-0732">Signal</keyword>
<dbReference type="VEuPathDB" id="FungiDB:CC77DRAFT_1025830"/>
<sequence length="124" mass="13854">MTFERMKLIAGSLVLLQAECFDMSCFASAFRLSQSAYLGKWGGRARKRDGRTTRQLRTNRETFEPRASLTSVLGRLIAEQGEAVSPTTLPLQSLPSTSRRGNGQLVTPVTTDMFLASRSRKLRR</sequence>
<dbReference type="KEGG" id="aalt:CC77DRAFT_1025830"/>
<feature type="chain" id="PRO_5008059022" evidence="1">
    <location>
        <begin position="19"/>
        <end position="124"/>
    </location>
</feature>
<protein>
    <submittedName>
        <fullName evidence="2">Uncharacterized protein</fullName>
    </submittedName>
</protein>
<dbReference type="EMBL" id="KV441500">
    <property type="protein sequence ID" value="OAG14430.1"/>
    <property type="molecule type" value="Genomic_DNA"/>
</dbReference>